<name>A0A6L2K2A3_TANCI</name>
<feature type="compositionally biased region" description="Basic and acidic residues" evidence="1">
    <location>
        <begin position="284"/>
        <end position="294"/>
    </location>
</feature>
<dbReference type="Pfam" id="PF25597">
    <property type="entry name" value="SH3_retrovirus"/>
    <property type="match status" value="1"/>
</dbReference>
<feature type="compositionally biased region" description="Polar residues" evidence="1">
    <location>
        <begin position="241"/>
        <end position="263"/>
    </location>
</feature>
<dbReference type="Pfam" id="PF07727">
    <property type="entry name" value="RVT_2"/>
    <property type="match status" value="1"/>
</dbReference>
<feature type="region of interest" description="Disordered" evidence="1">
    <location>
        <begin position="1178"/>
        <end position="1197"/>
    </location>
</feature>
<dbReference type="SUPFAM" id="SSF53098">
    <property type="entry name" value="Ribonuclease H-like"/>
    <property type="match status" value="1"/>
</dbReference>
<dbReference type="CDD" id="cd09272">
    <property type="entry name" value="RNase_HI_RT_Ty1"/>
    <property type="match status" value="1"/>
</dbReference>
<keyword evidence="4" id="KW-0808">Transferase</keyword>
<dbReference type="EMBL" id="BKCJ010001646">
    <property type="protein sequence ID" value="GEU43000.1"/>
    <property type="molecule type" value="Genomic_DNA"/>
</dbReference>
<feature type="region of interest" description="Disordered" evidence="1">
    <location>
        <begin position="235"/>
        <end position="263"/>
    </location>
</feature>
<keyword evidence="4" id="KW-0695">RNA-directed DNA polymerase</keyword>
<feature type="compositionally biased region" description="Polar residues" evidence="1">
    <location>
        <begin position="529"/>
        <end position="547"/>
    </location>
</feature>
<dbReference type="PANTHER" id="PTHR11439:SF495">
    <property type="entry name" value="REVERSE TRANSCRIPTASE, RNA-DEPENDENT DNA POLYMERASE-RELATED"/>
    <property type="match status" value="1"/>
</dbReference>
<feature type="region of interest" description="Disordered" evidence="1">
    <location>
        <begin position="1011"/>
        <end position="1039"/>
    </location>
</feature>
<feature type="domain" description="Reverse transcriptase Ty1/copia-type" evidence="2">
    <location>
        <begin position="699"/>
        <end position="752"/>
    </location>
</feature>
<gene>
    <name evidence="4" type="ORF">Tci_014978</name>
</gene>
<evidence type="ECO:0000259" key="2">
    <source>
        <dbReference type="Pfam" id="PF07727"/>
    </source>
</evidence>
<evidence type="ECO:0000256" key="1">
    <source>
        <dbReference type="SAM" id="MobiDB-lite"/>
    </source>
</evidence>
<accession>A0A6L2K2A3</accession>
<proteinExistence type="predicted"/>
<feature type="region of interest" description="Disordered" evidence="1">
    <location>
        <begin position="528"/>
        <end position="547"/>
    </location>
</feature>
<dbReference type="InterPro" id="IPR013103">
    <property type="entry name" value="RVT_2"/>
</dbReference>
<feature type="region of interest" description="Disordered" evidence="1">
    <location>
        <begin position="276"/>
        <end position="300"/>
    </location>
</feature>
<keyword evidence="4" id="KW-0548">Nucleotidyltransferase</keyword>
<dbReference type="InterPro" id="IPR012337">
    <property type="entry name" value="RNaseH-like_sf"/>
</dbReference>
<dbReference type="InterPro" id="IPR057670">
    <property type="entry name" value="SH3_retrovirus"/>
</dbReference>
<dbReference type="GO" id="GO:0003964">
    <property type="term" value="F:RNA-directed DNA polymerase activity"/>
    <property type="evidence" value="ECO:0007669"/>
    <property type="project" value="UniProtKB-KW"/>
</dbReference>
<evidence type="ECO:0000313" key="4">
    <source>
        <dbReference type="EMBL" id="GEU43000.1"/>
    </source>
</evidence>
<organism evidence="4">
    <name type="scientific">Tanacetum cinerariifolium</name>
    <name type="common">Dalmatian daisy</name>
    <name type="synonym">Chrysanthemum cinerariifolium</name>
    <dbReference type="NCBI Taxonomy" id="118510"/>
    <lineage>
        <taxon>Eukaryota</taxon>
        <taxon>Viridiplantae</taxon>
        <taxon>Streptophyta</taxon>
        <taxon>Embryophyta</taxon>
        <taxon>Tracheophyta</taxon>
        <taxon>Spermatophyta</taxon>
        <taxon>Magnoliopsida</taxon>
        <taxon>eudicotyledons</taxon>
        <taxon>Gunneridae</taxon>
        <taxon>Pentapetalae</taxon>
        <taxon>asterids</taxon>
        <taxon>campanulids</taxon>
        <taxon>Asterales</taxon>
        <taxon>Asteraceae</taxon>
        <taxon>Asteroideae</taxon>
        <taxon>Anthemideae</taxon>
        <taxon>Anthemidinae</taxon>
        <taxon>Tanacetum</taxon>
    </lineage>
</organism>
<feature type="domain" description="Retroviral polymerase SH3-like" evidence="3">
    <location>
        <begin position="458"/>
        <end position="503"/>
    </location>
</feature>
<comment type="caution">
    <text evidence="4">The sequence shown here is derived from an EMBL/GenBank/DDBJ whole genome shotgun (WGS) entry which is preliminary data.</text>
</comment>
<evidence type="ECO:0000259" key="3">
    <source>
        <dbReference type="Pfam" id="PF25597"/>
    </source>
</evidence>
<feature type="region of interest" description="Disordered" evidence="1">
    <location>
        <begin position="1"/>
        <end position="23"/>
    </location>
</feature>
<protein>
    <submittedName>
        <fullName evidence="4">Putative reverse transcriptase, RNA-dependent DNA polymerase</fullName>
    </submittedName>
</protein>
<dbReference type="PANTHER" id="PTHR11439">
    <property type="entry name" value="GAG-POL-RELATED RETROTRANSPOSON"/>
    <property type="match status" value="1"/>
</dbReference>
<sequence>MAFISSAKHNRGNEDVNTASTNVPTTSTNIRVARISQDTACAYIASSSSGSQIKFEDKNQIDEDDIEEMNIRWNMALLSMRADKFWKKTGKKISIQGSEVAGFDKSKVECFNCHKMERDRTRAIWRMMKRIMHWLLKKKAPTEFTLMANTSAESKVFDNSLCSKDCKKNTYSLNRLAQVESRLVEHKDREIKYCEKIRGYSVVPPPPAQIYSSPKKDMSWTGLPEFKDDIVTDYSRPAPTVESSPDDAQNKSPSVTKTKASPSTISPKSFIKFVKANDSPTTSKTDKAEKDKKSPIKYAEQYRKPTHKPNVRGNQRNWNNFKSHQLECIVLGRNFKLSDDENVLLGTPRQHNMYSIDLNNIVPHKDLTCLVAKASADELVTDDFSRFTWNFFLKTKDETSGILRKFITEIENLKDLKVKIIRTPQQNGVVERRNMTLIEAARTMLADAKLPITFWAEKFEAKGDEGYIIGYSMSSKAFRVFNKRTRRVEENLHVEFLENKAIKKGAGSNWLFDIDSLNKSMNYVPVDAGTNSTNPSESSGNTNSTATLTNPLADQLETLIVETPIPTVSSSVSTTWFTDSSEPSSDTRIISKRVANQVETPSLDNILTLTNRFEDILGVTTSSVDSDGVEADVEAMQEELLQFKIQNVWTLVDCPKGVRSIRTKCVLKNKKDERGIVIRNKARLVAQGYTQEEGINYDEMDVKSAFLYGIIDEEVYVMQPPGFQDLEFPARVYKVEKAIYALHQAPRAWYDVRSSNNPMDKENPWGKDETGKDVDFHLYRSMIGSLMYLTASKPDIMFAVCAYARHQVTPKECHLHVVKRIFRYLKSHPKLGLWYPKESLFDLVAYSDHKSTTRGCQFLGRRLISWKCKKQTIMATSTTEAEYIAAASCWGQILWIQNQLLDYGDCFEKKLISVDHIHTDENVADLLTQPFDAGRFQYLVSEHNVDFHPIVDFVEVSPLRIETTEEGTKILATVDGILRTVIESSLRRNLKLQDEEGISRIVPLFDTMLVPQGEGSGTPTEPHYTPSPEAHPTSHTTHSLPTLRHVTTASIPTVIPSETTPIRQYTRRARIAQSSALLPVADEPASPLRDVSEEMVAKFEAQEMEINILKARVKLLEKREGVVAERSGDDAPIKGRNLDEGEATVERVSDDTEEMETILTYMDAATVLASEVAEVPTGSGSIPTASPPADEVPTGSDVVSTASPVFVTATVVTPYRRRKGKEIMVESETLKKQKVQEQIDAQVARELEEQMAREDQRMSEQVAKDAEVARIHAEEELRMMINNLDRSNETTQQRKPWSKKQKRDYYMAVIKSNLGWKVKDFRGMTFKEIEATFTTVWKQLEDFIPMGLKEEAERLKRKGLSLEQESVKKLKTSEEVAEEAKSPDKVPEEKVKEMMQLVPIKEVYVEALQVKHPIIDWKVHTEGQRSYWKIIRLGGSSASYQFFVDLLKHMDSGSESHPPMLNKENYVSWSSRLFRYAKSRPNGKLIHNSILNGPYVRRMIPEPGDTNREIEADDQAIQTILLDLPEDIYAIVDTCETAQEIWLRVQQMMKGSDIGIQEKKAKLFNE</sequence>
<reference evidence="4" key="1">
    <citation type="journal article" date="2019" name="Sci. Rep.">
        <title>Draft genome of Tanacetum cinerariifolium, the natural source of mosquito coil.</title>
        <authorList>
            <person name="Yamashiro T."/>
            <person name="Shiraishi A."/>
            <person name="Satake H."/>
            <person name="Nakayama K."/>
        </authorList>
    </citation>
    <scope>NUCLEOTIDE SEQUENCE</scope>
</reference>